<dbReference type="GO" id="GO:0005524">
    <property type="term" value="F:ATP binding"/>
    <property type="evidence" value="ECO:0007669"/>
    <property type="project" value="UniProtKB-KW"/>
</dbReference>
<sequence>MHDAWGALLYRHLKDAGIEEAEAGDLTNDALAEAAAAGVEPGSMYGPAVSYAGALARTVRQATRHAAPPPRRRGAVVLRLRDVTKRYRRRQVLRGVNLDLHAGEVAAVVGANGSGKSTLLNICAGLTRASSGTVQRTERIGYAPQHDGVAPLLTPSEHFRLFGAAYRMNPKEAVSVGSHLAAQLGWSPRKNVIASHLSGGTQQKLNVVLSELNRPELILLDEPYQGFDQDSYVDFWDQVFRWRDGGAGVLVVTHMLHDLDRVDHVLELQPIGEN</sequence>
<dbReference type="GO" id="GO:0016887">
    <property type="term" value="F:ATP hydrolysis activity"/>
    <property type="evidence" value="ECO:0007669"/>
    <property type="project" value="InterPro"/>
</dbReference>
<dbReference type="RefSeq" id="WP_089329827.1">
    <property type="nucleotide sequence ID" value="NZ_FZOR01000041.1"/>
</dbReference>
<keyword evidence="5" id="KW-1185">Reference proteome</keyword>
<evidence type="ECO:0000313" key="4">
    <source>
        <dbReference type="EMBL" id="SNT53944.1"/>
    </source>
</evidence>
<evidence type="ECO:0000313" key="5">
    <source>
        <dbReference type="Proteomes" id="UP000198318"/>
    </source>
</evidence>
<dbReference type="InterPro" id="IPR003593">
    <property type="entry name" value="AAA+_ATPase"/>
</dbReference>
<keyword evidence="2" id="KW-0067">ATP-binding</keyword>
<dbReference type="Proteomes" id="UP000198318">
    <property type="component" value="Unassembled WGS sequence"/>
</dbReference>
<evidence type="ECO:0000256" key="1">
    <source>
        <dbReference type="ARBA" id="ARBA00022741"/>
    </source>
</evidence>
<dbReference type="EMBL" id="FZOR01000041">
    <property type="protein sequence ID" value="SNT53944.1"/>
    <property type="molecule type" value="Genomic_DNA"/>
</dbReference>
<dbReference type="Gene3D" id="3.40.50.300">
    <property type="entry name" value="P-loop containing nucleotide triphosphate hydrolases"/>
    <property type="match status" value="1"/>
</dbReference>
<dbReference type="InterPro" id="IPR027417">
    <property type="entry name" value="P-loop_NTPase"/>
</dbReference>
<reference evidence="4 5" key="1">
    <citation type="submission" date="2017-06" db="EMBL/GenBank/DDBJ databases">
        <authorList>
            <person name="Kim H.J."/>
            <person name="Triplett B.A."/>
        </authorList>
    </citation>
    <scope>NUCLEOTIDE SEQUENCE [LARGE SCALE GENOMIC DNA]</scope>
    <source>
        <strain evidence="4 5">DSM 44715</strain>
    </source>
</reference>
<name>A0A239NHQ4_9ACTN</name>
<protein>
    <submittedName>
        <fullName evidence="4">ABC-type multidrug transport system, ATPase component</fullName>
    </submittedName>
</protein>
<dbReference type="PANTHER" id="PTHR43038">
    <property type="entry name" value="ATP-BINDING CASSETTE, SUB-FAMILY H, MEMBER 1"/>
    <property type="match status" value="1"/>
</dbReference>
<dbReference type="InterPro" id="IPR003439">
    <property type="entry name" value="ABC_transporter-like_ATP-bd"/>
</dbReference>
<dbReference type="PANTHER" id="PTHR43038:SF7">
    <property type="entry name" value="ABC TRANSPORT SYSTEM ATP-BINDING PROTEIN"/>
    <property type="match status" value="1"/>
</dbReference>
<dbReference type="PROSITE" id="PS50893">
    <property type="entry name" value="ABC_TRANSPORTER_2"/>
    <property type="match status" value="1"/>
</dbReference>
<feature type="domain" description="ABC transporter" evidence="3">
    <location>
        <begin position="78"/>
        <end position="274"/>
    </location>
</feature>
<dbReference type="SMART" id="SM00382">
    <property type="entry name" value="AAA"/>
    <property type="match status" value="1"/>
</dbReference>
<accession>A0A239NHQ4</accession>
<gene>
    <name evidence="4" type="ORF">SAMN05443665_104110</name>
</gene>
<dbReference type="Pfam" id="PF00005">
    <property type="entry name" value="ABC_tran"/>
    <property type="match status" value="1"/>
</dbReference>
<dbReference type="SUPFAM" id="SSF52540">
    <property type="entry name" value="P-loop containing nucleoside triphosphate hydrolases"/>
    <property type="match status" value="1"/>
</dbReference>
<proteinExistence type="predicted"/>
<dbReference type="OrthoDB" id="9804819at2"/>
<dbReference type="CDD" id="cd03230">
    <property type="entry name" value="ABC_DR_subfamily_A"/>
    <property type="match status" value="1"/>
</dbReference>
<evidence type="ECO:0000256" key="2">
    <source>
        <dbReference type="ARBA" id="ARBA00022840"/>
    </source>
</evidence>
<evidence type="ECO:0000259" key="3">
    <source>
        <dbReference type="PROSITE" id="PS50893"/>
    </source>
</evidence>
<keyword evidence="1" id="KW-0547">Nucleotide-binding</keyword>
<dbReference type="AlphaFoldDB" id="A0A239NHQ4"/>
<organism evidence="4 5">
    <name type="scientific">Actinomadura meyerae</name>
    <dbReference type="NCBI Taxonomy" id="240840"/>
    <lineage>
        <taxon>Bacteria</taxon>
        <taxon>Bacillati</taxon>
        <taxon>Actinomycetota</taxon>
        <taxon>Actinomycetes</taxon>
        <taxon>Streptosporangiales</taxon>
        <taxon>Thermomonosporaceae</taxon>
        <taxon>Actinomadura</taxon>
    </lineage>
</organism>